<dbReference type="CDD" id="cd01138">
    <property type="entry name" value="FeuA"/>
    <property type="match status" value="1"/>
</dbReference>
<dbReference type="KEGG" id="tap:GZ22_12090"/>
<dbReference type="PANTHER" id="PTHR30532:SF10">
    <property type="entry name" value="IRON-UPTAKE SYSTEM-BINDING PROTEIN"/>
    <property type="match status" value="1"/>
</dbReference>
<dbReference type="SUPFAM" id="SSF53807">
    <property type="entry name" value="Helical backbone' metal receptor"/>
    <property type="match status" value="1"/>
</dbReference>
<feature type="domain" description="Fe/B12 periplasmic-binding" evidence="6">
    <location>
        <begin position="56"/>
        <end position="315"/>
    </location>
</feature>
<evidence type="ECO:0000256" key="1">
    <source>
        <dbReference type="ARBA" id="ARBA00004193"/>
    </source>
</evidence>
<dbReference type="OrthoDB" id="26763at2"/>
<sequence length="315" mass="34106">MKWKTVSGIGLAAALSFSLAACGNSEDTASGESSDKKEQQITYLDKEYTLPKETDTIVAASLESMEDAAALGVKPAGALSVGGETPAYLEEDLSGVELIGEKMQPNYETILSLEPDVILGSSKFPEDVSKSLNDIAATIPYSHISENWEANLELLGSLTGKEDEAEQIISGYELDSEEAKTELGEKLEDKQVLVVRIRAGSLYVYPQNVYLNPVLYGDLGLQVPDVINEAEAQAEISLEKLAEVNPDYLFLQFETTENPENASALEDLQNNDIFKSTNAAKEDHVFVNAIDPLAQGGTAWSKTEFLKAATEKLAE</sequence>
<dbReference type="InterPro" id="IPR051313">
    <property type="entry name" value="Bact_iron-sidero_bind"/>
</dbReference>
<evidence type="ECO:0000259" key="6">
    <source>
        <dbReference type="PROSITE" id="PS50983"/>
    </source>
</evidence>
<name>A0A075LLT2_9BACI</name>
<dbReference type="Gene3D" id="3.40.50.1980">
    <property type="entry name" value="Nitrogenase molybdenum iron protein domain"/>
    <property type="match status" value="2"/>
</dbReference>
<reference evidence="7 8" key="1">
    <citation type="submission" date="2014-07" db="EMBL/GenBank/DDBJ databases">
        <title>Complete genome sequence of a moderately halophilic bacterium Terribacillus aidingensis MP602, isolated from Cryptomeria fortunei in Tianmu mountain in China.</title>
        <authorList>
            <person name="Wang Y."/>
            <person name="Lu P."/>
            <person name="Zhang L."/>
        </authorList>
    </citation>
    <scope>NUCLEOTIDE SEQUENCE [LARGE SCALE GENOMIC DNA]</scope>
    <source>
        <strain evidence="7 8">MP602</strain>
    </source>
</reference>
<dbReference type="GO" id="GO:1901678">
    <property type="term" value="P:iron coordination entity transport"/>
    <property type="evidence" value="ECO:0007669"/>
    <property type="project" value="UniProtKB-ARBA"/>
</dbReference>
<comment type="subcellular location">
    <subcellularLocation>
        <location evidence="1">Cell membrane</location>
        <topology evidence="1">Lipid-anchor</topology>
    </subcellularLocation>
</comment>
<evidence type="ECO:0000313" key="7">
    <source>
        <dbReference type="EMBL" id="AIF67309.1"/>
    </source>
</evidence>
<protein>
    <submittedName>
        <fullName evidence="7">Iron-uptake system-binding protein</fullName>
    </submittedName>
</protein>
<evidence type="ECO:0000256" key="3">
    <source>
        <dbReference type="ARBA" id="ARBA00022448"/>
    </source>
</evidence>
<dbReference type="RefSeq" id="WP_038562696.1">
    <property type="nucleotide sequence ID" value="NZ_CP008876.1"/>
</dbReference>
<dbReference type="GeneID" id="34220049"/>
<dbReference type="AlphaFoldDB" id="A0A075LLT2"/>
<dbReference type="GO" id="GO:0005886">
    <property type="term" value="C:plasma membrane"/>
    <property type="evidence" value="ECO:0007669"/>
    <property type="project" value="UniProtKB-SubCell"/>
</dbReference>
<dbReference type="EMBL" id="CP008876">
    <property type="protein sequence ID" value="AIF67309.1"/>
    <property type="molecule type" value="Genomic_DNA"/>
</dbReference>
<dbReference type="GO" id="GO:0030288">
    <property type="term" value="C:outer membrane-bounded periplasmic space"/>
    <property type="evidence" value="ECO:0007669"/>
    <property type="project" value="TreeGrafter"/>
</dbReference>
<evidence type="ECO:0000313" key="8">
    <source>
        <dbReference type="Proteomes" id="UP000027980"/>
    </source>
</evidence>
<dbReference type="HOGENOM" id="CLU_038034_0_1_9"/>
<gene>
    <name evidence="7" type="ORF">GZ22_12090</name>
</gene>
<dbReference type="Proteomes" id="UP000027980">
    <property type="component" value="Chromosome"/>
</dbReference>
<evidence type="ECO:0000256" key="2">
    <source>
        <dbReference type="ARBA" id="ARBA00008814"/>
    </source>
</evidence>
<keyword evidence="4 5" id="KW-0732">Signal</keyword>
<keyword evidence="3" id="KW-0813">Transport</keyword>
<feature type="signal peptide" evidence="5">
    <location>
        <begin position="1"/>
        <end position="20"/>
    </location>
</feature>
<dbReference type="PROSITE" id="PS50983">
    <property type="entry name" value="FE_B12_PBP"/>
    <property type="match status" value="1"/>
</dbReference>
<accession>A0A075LLT2</accession>
<proteinExistence type="inferred from homology"/>
<organism evidence="7 8">
    <name type="scientific">Terribacillus saccharophilus</name>
    <dbReference type="NCBI Taxonomy" id="361277"/>
    <lineage>
        <taxon>Bacteria</taxon>
        <taxon>Bacillati</taxon>
        <taxon>Bacillota</taxon>
        <taxon>Bacilli</taxon>
        <taxon>Bacillales</taxon>
        <taxon>Bacillaceae</taxon>
        <taxon>Terribacillus</taxon>
    </lineage>
</organism>
<feature type="chain" id="PRO_5039185587" evidence="5">
    <location>
        <begin position="21"/>
        <end position="315"/>
    </location>
</feature>
<evidence type="ECO:0000256" key="4">
    <source>
        <dbReference type="ARBA" id="ARBA00022729"/>
    </source>
</evidence>
<dbReference type="Pfam" id="PF01497">
    <property type="entry name" value="Peripla_BP_2"/>
    <property type="match status" value="1"/>
</dbReference>
<dbReference type="PROSITE" id="PS51257">
    <property type="entry name" value="PROKAR_LIPOPROTEIN"/>
    <property type="match status" value="1"/>
</dbReference>
<dbReference type="InterPro" id="IPR002491">
    <property type="entry name" value="ABC_transptr_periplasmic_BD"/>
</dbReference>
<dbReference type="PANTHER" id="PTHR30532">
    <property type="entry name" value="IRON III DICITRATE-BINDING PERIPLASMIC PROTEIN"/>
    <property type="match status" value="1"/>
</dbReference>
<comment type="similarity">
    <text evidence="2">Belongs to the bacterial solute-binding protein 8 family.</text>
</comment>
<evidence type="ECO:0000256" key="5">
    <source>
        <dbReference type="SAM" id="SignalP"/>
    </source>
</evidence>